<evidence type="ECO:0000259" key="11">
    <source>
        <dbReference type="Pfam" id="PF07715"/>
    </source>
</evidence>
<dbReference type="InterPro" id="IPR000531">
    <property type="entry name" value="Beta-barrel_TonB"/>
</dbReference>
<evidence type="ECO:0000256" key="7">
    <source>
        <dbReference type="ARBA" id="ARBA00023237"/>
    </source>
</evidence>
<protein>
    <submittedName>
        <fullName evidence="12">TonB-dependent receptor</fullName>
    </submittedName>
</protein>
<evidence type="ECO:0000256" key="6">
    <source>
        <dbReference type="ARBA" id="ARBA00023136"/>
    </source>
</evidence>
<evidence type="ECO:0000256" key="1">
    <source>
        <dbReference type="ARBA" id="ARBA00004571"/>
    </source>
</evidence>
<feature type="domain" description="TonB-dependent receptor plug" evidence="11">
    <location>
        <begin position="51"/>
        <end position="150"/>
    </location>
</feature>
<evidence type="ECO:0000259" key="10">
    <source>
        <dbReference type="Pfam" id="PF00593"/>
    </source>
</evidence>
<evidence type="ECO:0000256" key="5">
    <source>
        <dbReference type="ARBA" id="ARBA00023077"/>
    </source>
</evidence>
<dbReference type="InterPro" id="IPR037066">
    <property type="entry name" value="Plug_dom_sf"/>
</dbReference>
<evidence type="ECO:0000256" key="3">
    <source>
        <dbReference type="ARBA" id="ARBA00022452"/>
    </source>
</evidence>
<dbReference type="RefSeq" id="WP_190994678.1">
    <property type="nucleotide sequence ID" value="NZ_JACOIK010000008.1"/>
</dbReference>
<name>A0ABR7YQX8_9SPHI</name>
<dbReference type="PANTHER" id="PTHR30069:SF40">
    <property type="entry name" value="TONB-DEPENDENT RECEPTOR NMB0964-RELATED"/>
    <property type="match status" value="1"/>
</dbReference>
<keyword evidence="5 8" id="KW-0798">TonB box</keyword>
<dbReference type="SUPFAM" id="SSF56935">
    <property type="entry name" value="Porins"/>
    <property type="match status" value="1"/>
</dbReference>
<evidence type="ECO:0000256" key="8">
    <source>
        <dbReference type="RuleBase" id="RU003357"/>
    </source>
</evidence>
<evidence type="ECO:0000256" key="9">
    <source>
        <dbReference type="SAM" id="SignalP"/>
    </source>
</evidence>
<organism evidence="12 13">
    <name type="scientific">Sphingobacterium micropteri</name>
    <dbReference type="NCBI Taxonomy" id="2763501"/>
    <lineage>
        <taxon>Bacteria</taxon>
        <taxon>Pseudomonadati</taxon>
        <taxon>Bacteroidota</taxon>
        <taxon>Sphingobacteriia</taxon>
        <taxon>Sphingobacteriales</taxon>
        <taxon>Sphingobacteriaceae</taxon>
        <taxon>Sphingobacterium</taxon>
    </lineage>
</organism>
<dbReference type="InterPro" id="IPR039426">
    <property type="entry name" value="TonB-dep_rcpt-like"/>
</dbReference>
<feature type="signal peptide" evidence="9">
    <location>
        <begin position="1"/>
        <end position="29"/>
    </location>
</feature>
<dbReference type="Pfam" id="PF07715">
    <property type="entry name" value="Plug"/>
    <property type="match status" value="1"/>
</dbReference>
<keyword evidence="7" id="KW-0998">Cell outer membrane</keyword>
<comment type="subcellular location">
    <subcellularLocation>
        <location evidence="1">Cell outer membrane</location>
        <topology evidence="1">Multi-pass membrane protein</topology>
    </subcellularLocation>
</comment>
<dbReference type="Gene3D" id="2.170.130.10">
    <property type="entry name" value="TonB-dependent receptor, plug domain"/>
    <property type="match status" value="1"/>
</dbReference>
<gene>
    <name evidence="12" type="ORF">H8B06_12910</name>
</gene>
<dbReference type="Gene3D" id="2.40.170.20">
    <property type="entry name" value="TonB-dependent receptor, beta-barrel domain"/>
    <property type="match status" value="1"/>
</dbReference>
<keyword evidence="4" id="KW-0812">Transmembrane</keyword>
<comment type="caution">
    <text evidence="12">The sequence shown here is derived from an EMBL/GenBank/DDBJ whole genome shotgun (WGS) entry which is preliminary data.</text>
</comment>
<sequence length="802" mass="90215">MNSGNTYNSIKKDLLGNLFFLFLSTSCMAQLDTVLHIDSVVVDARIDPSWNRTVLNKHDLTQRNATSFGELLSSTAGVQNAYHGPHAGSPMIRSMSGNRVRILRNNTSISDLSGISPNFTISFDPDNISDIHIYKSQSSVLYGGRAIGGAINIVDNSIPKNVPAKPITGSVKTSWQTNAGHLVSFDLNGKTNEQSTWHVDGSWRQNGDIRIPSHPKIDWAYNPTIDNMQASMAQVFVDKESKQNITLYPYLSQFVLDNMGDPSQGLSEAEMYTFKSHSVIGGYEVPNPANPQYIPDQDPSIPLYTTVVHGIYDYAPVRNGYIPNSHADHKTINIGYAWHTSNMHIGIGYRGNQGYFGIPGFARIKQPSHAHSHGDDHQHRAEDFGYSPINTRALSNNFVSDVSIAVGSPWLSSIKNSYSLQLADDRELLGIYQMNKFNSNIHSNRLEFHQSYQAFWKGLSGLDLSYRKITGTGIMRYMPHTRSQEWSAFTQQQFAIKSLRLSTGYRIEHVHRKAIPDAAYKRSRGLSGGNLSPRNYKLQQFNSELSWKILSFLRVMGSYQHAERAPEINELYAGNNHFAIMTEENGDDRLPVETNDGIEFGMEFNSLSGWNLKSTYYHNTFKNYLYLAHTGISRSGGFLVKEWRASDTEISGWEVELSQQTIFAHGAKLFSQGYFDLVKNRNTSDDPMRQWAEGDFMPNMPTSRFGFATKLDTKNWSLYVAADSYLKQKLLGKNINPEPPMPAFTLLHAKISHRLPWSKYHLEAYIQGGNLLNSEARPQQSILKYLSPLPGRNISMGIQMAI</sequence>
<evidence type="ECO:0000313" key="12">
    <source>
        <dbReference type="EMBL" id="MBD1433732.1"/>
    </source>
</evidence>
<dbReference type="Proteomes" id="UP000602759">
    <property type="component" value="Unassembled WGS sequence"/>
</dbReference>
<accession>A0ABR7YQX8</accession>
<dbReference type="EMBL" id="JACOIK010000008">
    <property type="protein sequence ID" value="MBD1433732.1"/>
    <property type="molecule type" value="Genomic_DNA"/>
</dbReference>
<proteinExistence type="inferred from homology"/>
<feature type="chain" id="PRO_5045675585" evidence="9">
    <location>
        <begin position="30"/>
        <end position="802"/>
    </location>
</feature>
<keyword evidence="13" id="KW-1185">Reference proteome</keyword>
<evidence type="ECO:0000256" key="2">
    <source>
        <dbReference type="ARBA" id="ARBA00022448"/>
    </source>
</evidence>
<dbReference type="InterPro" id="IPR036942">
    <property type="entry name" value="Beta-barrel_TonB_sf"/>
</dbReference>
<keyword evidence="6 8" id="KW-0472">Membrane</keyword>
<reference evidence="12 13" key="1">
    <citation type="submission" date="2020-08" db="EMBL/GenBank/DDBJ databases">
        <title>Sphingobacterium sp. DN00404 isolated from aquaculture water.</title>
        <authorList>
            <person name="Zhang M."/>
        </authorList>
    </citation>
    <scope>NUCLEOTIDE SEQUENCE [LARGE SCALE GENOMIC DNA]</scope>
    <source>
        <strain evidence="12 13">DN00404</strain>
    </source>
</reference>
<keyword evidence="12" id="KW-0675">Receptor</keyword>
<dbReference type="InterPro" id="IPR012910">
    <property type="entry name" value="Plug_dom"/>
</dbReference>
<keyword evidence="9" id="KW-0732">Signal</keyword>
<dbReference type="Pfam" id="PF00593">
    <property type="entry name" value="TonB_dep_Rec_b-barrel"/>
    <property type="match status" value="1"/>
</dbReference>
<keyword evidence="3" id="KW-1134">Transmembrane beta strand</keyword>
<feature type="domain" description="TonB-dependent receptor-like beta-barrel" evidence="10">
    <location>
        <begin position="348"/>
        <end position="767"/>
    </location>
</feature>
<comment type="similarity">
    <text evidence="8">Belongs to the TonB-dependent receptor family.</text>
</comment>
<evidence type="ECO:0000256" key="4">
    <source>
        <dbReference type="ARBA" id="ARBA00022692"/>
    </source>
</evidence>
<keyword evidence="2" id="KW-0813">Transport</keyword>
<dbReference type="PANTHER" id="PTHR30069">
    <property type="entry name" value="TONB-DEPENDENT OUTER MEMBRANE RECEPTOR"/>
    <property type="match status" value="1"/>
</dbReference>
<evidence type="ECO:0000313" key="13">
    <source>
        <dbReference type="Proteomes" id="UP000602759"/>
    </source>
</evidence>